<evidence type="ECO:0000313" key="3">
    <source>
        <dbReference type="EMBL" id="GGL11391.1"/>
    </source>
</evidence>
<dbReference type="AlphaFoldDB" id="A0A917RKL2"/>
<accession>A0A917RKL2</accession>
<evidence type="ECO:0000256" key="1">
    <source>
        <dbReference type="SAM" id="MobiDB-lite"/>
    </source>
</evidence>
<reference evidence="3" key="2">
    <citation type="submission" date="2020-09" db="EMBL/GenBank/DDBJ databases">
        <authorList>
            <person name="Sun Q."/>
            <person name="Zhou Y."/>
        </authorList>
    </citation>
    <scope>NUCLEOTIDE SEQUENCE</scope>
    <source>
        <strain evidence="3">CGMCC 4.3508</strain>
    </source>
</reference>
<proteinExistence type="predicted"/>
<feature type="region of interest" description="Disordered" evidence="1">
    <location>
        <begin position="76"/>
        <end position="99"/>
    </location>
</feature>
<comment type="caution">
    <text evidence="3">The sequence shown here is derived from an EMBL/GenBank/DDBJ whole genome shotgun (WGS) entry which is preliminary data.</text>
</comment>
<dbReference type="SUPFAM" id="SSF50475">
    <property type="entry name" value="FMN-binding split barrel"/>
    <property type="match status" value="1"/>
</dbReference>
<dbReference type="Gene3D" id="2.30.110.10">
    <property type="entry name" value="Electron Transport, Fmn-binding Protein, Chain A"/>
    <property type="match status" value="1"/>
</dbReference>
<dbReference type="InterPro" id="IPR012349">
    <property type="entry name" value="Split_barrel_FMN-bd"/>
</dbReference>
<reference evidence="3" key="1">
    <citation type="journal article" date="2014" name="Int. J. Syst. Evol. Microbiol.">
        <title>Complete genome sequence of Corynebacterium casei LMG S-19264T (=DSM 44701T), isolated from a smear-ripened cheese.</title>
        <authorList>
            <consortium name="US DOE Joint Genome Institute (JGI-PGF)"/>
            <person name="Walter F."/>
            <person name="Albersmeier A."/>
            <person name="Kalinowski J."/>
            <person name="Ruckert C."/>
        </authorList>
    </citation>
    <scope>NUCLEOTIDE SEQUENCE</scope>
    <source>
        <strain evidence="3">CGMCC 4.3508</strain>
    </source>
</reference>
<dbReference type="EMBL" id="BMMH01000004">
    <property type="protein sequence ID" value="GGL11391.1"/>
    <property type="molecule type" value="Genomic_DNA"/>
</dbReference>
<organism evidence="3 4">
    <name type="scientific">Nocardia jinanensis</name>
    <dbReference type="NCBI Taxonomy" id="382504"/>
    <lineage>
        <taxon>Bacteria</taxon>
        <taxon>Bacillati</taxon>
        <taxon>Actinomycetota</taxon>
        <taxon>Actinomycetes</taxon>
        <taxon>Mycobacteriales</taxon>
        <taxon>Nocardiaceae</taxon>
        <taxon>Nocardia</taxon>
    </lineage>
</organism>
<evidence type="ECO:0000313" key="4">
    <source>
        <dbReference type="Proteomes" id="UP000638263"/>
    </source>
</evidence>
<keyword evidence="4" id="KW-1185">Reference proteome</keyword>
<dbReference type="Pfam" id="PF01243">
    <property type="entry name" value="PNPOx_N"/>
    <property type="match status" value="1"/>
</dbReference>
<feature type="domain" description="Pyridoxamine 5'-phosphate oxidase N-terminal" evidence="2">
    <location>
        <begin position="106"/>
        <end position="241"/>
    </location>
</feature>
<name>A0A917RKL2_9NOCA</name>
<sequence length="276" mass="30802">MVLDTTWHTVTIGDNVHCLEHKVTFADEAAWGEYRRAVSRRSADPEWESRRTGQDEWYDILDSRILSDPPLPIPLPQRAAARSDSAAVSDSGAAGSRSAPARSSFLLDRARFVTLATTGPHGPWAATVNFVARHRPLHLIWYSLRTAEHSANIIANPRVSGSMFMTGLTGPDAPSGLPIDGAQFSGSCREVSPAELPECYEHYYAANFPDPAERADWALPVESFRGDGPRRFYRLDIERWGLYDAQRWTVDKHDTRMEVALSEIEEEAAGQRRAPQ</sequence>
<dbReference type="Proteomes" id="UP000638263">
    <property type="component" value="Unassembled WGS sequence"/>
</dbReference>
<gene>
    <name evidence="3" type="ORF">GCM10011588_27320</name>
</gene>
<protein>
    <recommendedName>
        <fullName evidence="2">Pyridoxamine 5'-phosphate oxidase N-terminal domain-containing protein</fullName>
    </recommendedName>
</protein>
<evidence type="ECO:0000259" key="2">
    <source>
        <dbReference type="Pfam" id="PF01243"/>
    </source>
</evidence>
<dbReference type="InterPro" id="IPR011576">
    <property type="entry name" value="Pyridox_Oxase_N"/>
</dbReference>